<evidence type="ECO:0000256" key="1">
    <source>
        <dbReference type="ARBA" id="ARBA00004651"/>
    </source>
</evidence>
<keyword evidence="4" id="KW-0133">Cell shape</keyword>
<dbReference type="GO" id="GO:0034204">
    <property type="term" value="P:lipid translocation"/>
    <property type="evidence" value="ECO:0007669"/>
    <property type="project" value="TreeGrafter"/>
</dbReference>
<dbReference type="AlphaFoldDB" id="A0A249KAV4"/>
<feature type="transmembrane region" description="Helical" evidence="8">
    <location>
        <begin position="493"/>
        <end position="513"/>
    </location>
</feature>
<dbReference type="EMBL" id="CP016771">
    <property type="protein sequence ID" value="ASY13876.1"/>
    <property type="molecule type" value="Genomic_DNA"/>
</dbReference>
<feature type="transmembrane region" description="Helical" evidence="8">
    <location>
        <begin position="401"/>
        <end position="422"/>
    </location>
</feature>
<evidence type="ECO:0000256" key="7">
    <source>
        <dbReference type="ARBA" id="ARBA00023136"/>
    </source>
</evidence>
<dbReference type="PRINTS" id="PR01806">
    <property type="entry name" value="VIRFACTRMVIN"/>
</dbReference>
<name>A0A249KAV4_9ACTN</name>
<feature type="transmembrane region" description="Helical" evidence="8">
    <location>
        <begin position="287"/>
        <end position="307"/>
    </location>
</feature>
<keyword evidence="2" id="KW-1003">Cell membrane</keyword>
<keyword evidence="7 8" id="KW-0472">Membrane</keyword>
<feature type="transmembrane region" description="Helical" evidence="8">
    <location>
        <begin position="428"/>
        <end position="450"/>
    </location>
</feature>
<dbReference type="RefSeq" id="WP_095672854.1">
    <property type="nucleotide sequence ID" value="NZ_CP016771.1"/>
</dbReference>
<feature type="transmembrane region" description="Helical" evidence="8">
    <location>
        <begin position="328"/>
        <end position="347"/>
    </location>
</feature>
<dbReference type="GO" id="GO:0008360">
    <property type="term" value="P:regulation of cell shape"/>
    <property type="evidence" value="ECO:0007669"/>
    <property type="project" value="UniProtKB-KW"/>
</dbReference>
<gene>
    <name evidence="9" type="ORF">B1s21160_06215</name>
</gene>
<dbReference type="NCBIfam" id="TIGR01695">
    <property type="entry name" value="murJ_mviN"/>
    <property type="match status" value="1"/>
</dbReference>
<evidence type="ECO:0000256" key="3">
    <source>
        <dbReference type="ARBA" id="ARBA00022692"/>
    </source>
</evidence>
<dbReference type="KEGG" id="nhi:B1s21160_06215"/>
<evidence type="ECO:0000256" key="4">
    <source>
        <dbReference type="ARBA" id="ARBA00022960"/>
    </source>
</evidence>
<keyword evidence="10" id="KW-1185">Reference proteome</keyword>
<evidence type="ECO:0000313" key="10">
    <source>
        <dbReference type="Proteomes" id="UP000217171"/>
    </source>
</evidence>
<evidence type="ECO:0000256" key="6">
    <source>
        <dbReference type="ARBA" id="ARBA00022989"/>
    </source>
</evidence>
<reference evidence="9 10" key="1">
    <citation type="submission" date="2016-07" db="EMBL/GenBank/DDBJ databases">
        <title>High microdiversification within the ubiquitous acI lineage of Actinobacteria.</title>
        <authorList>
            <person name="Neuenschwander S.M."/>
            <person name="Salcher M."/>
            <person name="Ghai R."/>
            <person name="Pernthaler J."/>
        </authorList>
    </citation>
    <scope>NUCLEOTIDE SEQUENCE [LARGE SCALE GENOMIC DNA]</scope>
    <source>
        <strain evidence="9">MMS-21-160</strain>
    </source>
</reference>
<feature type="transmembrane region" description="Helical" evidence="8">
    <location>
        <begin position="239"/>
        <end position="267"/>
    </location>
</feature>
<dbReference type="InterPro" id="IPR004268">
    <property type="entry name" value="MurJ"/>
</dbReference>
<organism evidence="9 10">
    <name type="scientific">Candidatus Nanopelagicus hibericus</name>
    <dbReference type="NCBI Taxonomy" id="1884915"/>
    <lineage>
        <taxon>Bacteria</taxon>
        <taxon>Bacillati</taxon>
        <taxon>Actinomycetota</taxon>
        <taxon>Actinomycetes</taxon>
        <taxon>Candidatus Nanopelagicales</taxon>
        <taxon>Candidatus Nanopelagicaceae</taxon>
        <taxon>Candidatus Nanopelagicus</taxon>
    </lineage>
</organism>
<proteinExistence type="predicted"/>
<feature type="transmembrane region" description="Helical" evidence="8">
    <location>
        <begin position="53"/>
        <end position="72"/>
    </location>
</feature>
<evidence type="ECO:0000256" key="2">
    <source>
        <dbReference type="ARBA" id="ARBA00022475"/>
    </source>
</evidence>
<comment type="subcellular location">
    <subcellularLocation>
        <location evidence="1">Cell membrane</location>
        <topology evidence="1">Multi-pass membrane protein</topology>
    </subcellularLocation>
</comment>
<feature type="transmembrane region" description="Helical" evidence="8">
    <location>
        <begin position="84"/>
        <end position="110"/>
    </location>
</feature>
<dbReference type="GO" id="GO:0015648">
    <property type="term" value="F:lipid-linked peptidoglycan transporter activity"/>
    <property type="evidence" value="ECO:0007669"/>
    <property type="project" value="TreeGrafter"/>
</dbReference>
<dbReference type="InterPro" id="IPR051050">
    <property type="entry name" value="Lipid_II_flippase_MurJ/MviN"/>
</dbReference>
<dbReference type="PANTHER" id="PTHR47019">
    <property type="entry name" value="LIPID II FLIPPASE MURJ"/>
    <property type="match status" value="1"/>
</dbReference>
<dbReference type="GO" id="GO:0005886">
    <property type="term" value="C:plasma membrane"/>
    <property type="evidence" value="ECO:0007669"/>
    <property type="project" value="UniProtKB-SubCell"/>
</dbReference>
<dbReference type="PANTHER" id="PTHR47019:SF1">
    <property type="entry name" value="LIPID II FLIPPASE MURJ"/>
    <property type="match status" value="1"/>
</dbReference>
<evidence type="ECO:0000256" key="8">
    <source>
        <dbReference type="SAM" id="Phobius"/>
    </source>
</evidence>
<dbReference type="GO" id="GO:0009252">
    <property type="term" value="P:peptidoglycan biosynthetic process"/>
    <property type="evidence" value="ECO:0007669"/>
    <property type="project" value="UniProtKB-KW"/>
</dbReference>
<accession>A0A249KAV4</accession>
<protein>
    <submittedName>
        <fullName evidence="9">Putative peptidoglycan lipid II flippase</fullName>
    </submittedName>
</protein>
<feature type="transmembrane region" description="Helical" evidence="8">
    <location>
        <begin position="195"/>
        <end position="218"/>
    </location>
</feature>
<feature type="transmembrane region" description="Helical" evidence="8">
    <location>
        <begin position="457"/>
        <end position="481"/>
    </location>
</feature>
<dbReference type="Pfam" id="PF03023">
    <property type="entry name" value="MurJ"/>
    <property type="match status" value="1"/>
</dbReference>
<sequence length="530" mass="57898">MSDESLLRASSVMAAGTIFSRVTGLIRNLLLVALLGTALLGDTYNVANTMPNILYNLLVGGALTAVFVPQIVRSLRDSDGGSAFISRLFTVTVTFLFLLTTIGLLLAPQIVNIYAPEYSGRAEFDITVTLMRYCLPQIFFLGLFALLGQIANAKGKFGPMMWAPVINNLIAITLFTFLLRNNPDLAVESITTSDLLWLGLGTTAGYIAQALILFPVIIKSGVKLSLNFNWRNTQIIKSFKLAGWSFLYALISQLSYLVTINIATTAAVRSAAGGVATGVGYTPYANAYLILILPHSIITLSIVTALLPRLSNLVIDKKQGEITSAMNMAMRLIGIFTVPAALLFLVFGEVISKVLYFGISTDDANYLGLTLSAFALGLIPVSINLVLLRGLNAFENLRSQVIGNLIMNIISVVLSMAAAVYLEPKWVTVGLAAIFTVHYFIGTAISFYLIKRHNIDLPVFSIAVFYLKLFLIFSLSLAPIWALRYQLPGGNLIYLLLVVLVSAAFYLFILRLLKMPEVTYLVKMIKARKE</sequence>
<keyword evidence="5" id="KW-0573">Peptidoglycan synthesis</keyword>
<dbReference type="Proteomes" id="UP000217171">
    <property type="component" value="Chromosome"/>
</dbReference>
<feature type="transmembrane region" description="Helical" evidence="8">
    <location>
        <begin position="367"/>
        <end position="389"/>
    </location>
</feature>
<evidence type="ECO:0000313" key="9">
    <source>
        <dbReference type="EMBL" id="ASY13876.1"/>
    </source>
</evidence>
<evidence type="ECO:0000256" key="5">
    <source>
        <dbReference type="ARBA" id="ARBA00022984"/>
    </source>
</evidence>
<dbReference type="CDD" id="cd13123">
    <property type="entry name" value="MATE_MurJ_like"/>
    <property type="match status" value="1"/>
</dbReference>
<dbReference type="OrthoDB" id="9786339at2"/>
<feature type="transmembrane region" description="Helical" evidence="8">
    <location>
        <begin position="12"/>
        <end position="41"/>
    </location>
</feature>
<feature type="transmembrane region" description="Helical" evidence="8">
    <location>
        <begin position="160"/>
        <end position="179"/>
    </location>
</feature>
<keyword evidence="6 8" id="KW-1133">Transmembrane helix</keyword>
<feature type="transmembrane region" description="Helical" evidence="8">
    <location>
        <begin position="130"/>
        <end position="148"/>
    </location>
</feature>
<keyword evidence="3 8" id="KW-0812">Transmembrane</keyword>